<dbReference type="STRING" id="207559.Dde_3188"/>
<dbReference type="PANTHER" id="PTHR46832">
    <property type="entry name" value="5'-METHYLTHIOADENOSINE/S-ADENOSYLHOMOCYSTEINE NUCLEOSIDASE"/>
    <property type="match status" value="1"/>
</dbReference>
<dbReference type="HAMAP" id="MF_00991">
    <property type="entry name" value="MqnB"/>
    <property type="match status" value="1"/>
</dbReference>
<reference evidence="4 5" key="1">
    <citation type="journal article" date="2011" name="J. Bacteriol.">
        <title>Complete genome sequence and updated annotation of Desulfovibrio alaskensis G20.</title>
        <authorList>
            <person name="Hauser L.J."/>
            <person name="Land M.L."/>
            <person name="Brown S.D."/>
            <person name="Larimer F."/>
            <person name="Keller K.L."/>
            <person name="Rapp-Giles B.J."/>
            <person name="Price M.N."/>
            <person name="Lin M."/>
            <person name="Bruce D.C."/>
            <person name="Detter J.C."/>
            <person name="Tapia R."/>
            <person name="Han C.S."/>
            <person name="Goodwin L.A."/>
            <person name="Cheng J.F."/>
            <person name="Pitluck S."/>
            <person name="Copeland A."/>
            <person name="Lucas S."/>
            <person name="Nolan M."/>
            <person name="Lapidus A.L."/>
            <person name="Palumbo A.V."/>
            <person name="Wall J.D."/>
        </authorList>
    </citation>
    <scope>NUCLEOTIDE SEQUENCE [LARGE SCALE GENOMIC DNA]</scope>
    <source>
        <strain evidence="5">ATCC BAA 1058 / DSM 17464 / G20</strain>
    </source>
</reference>
<dbReference type="InterPro" id="IPR019963">
    <property type="entry name" value="FL_hydrolase_MqnB"/>
</dbReference>
<dbReference type="EC" id="3.2.2.26" evidence="1 2"/>
<comment type="similarity">
    <text evidence="1">Belongs to the PNP/UDP phosphorylase family. Futalosine hydrolase subfamily.</text>
</comment>
<dbReference type="HOGENOM" id="CLU_031248_3_1_7"/>
<evidence type="ECO:0000313" key="5">
    <source>
        <dbReference type="Proteomes" id="UP000002710"/>
    </source>
</evidence>
<dbReference type="GO" id="GO:0008930">
    <property type="term" value="F:methylthioadenosine nucleosidase activity"/>
    <property type="evidence" value="ECO:0007669"/>
    <property type="project" value="TreeGrafter"/>
</dbReference>
<dbReference type="CDD" id="cd17766">
    <property type="entry name" value="futalosine_nucleosidase_MqnB"/>
    <property type="match status" value="1"/>
</dbReference>
<dbReference type="UniPathway" id="UPA00079"/>
<dbReference type="AlphaFoldDB" id="Q30WG4"/>
<keyword evidence="1" id="KW-0378">Hydrolase</keyword>
<dbReference type="InterPro" id="IPR000845">
    <property type="entry name" value="Nucleoside_phosphorylase_d"/>
</dbReference>
<dbReference type="RefSeq" id="WP_011368936.1">
    <property type="nucleotide sequence ID" value="NC_007519.1"/>
</dbReference>
<evidence type="ECO:0000256" key="1">
    <source>
        <dbReference type="HAMAP-Rule" id="MF_00991"/>
    </source>
</evidence>
<dbReference type="EMBL" id="CP000112">
    <property type="protein sequence ID" value="ABB39982.1"/>
    <property type="molecule type" value="Genomic_DNA"/>
</dbReference>
<dbReference type="eggNOG" id="COG0775">
    <property type="taxonomic scope" value="Bacteria"/>
</dbReference>
<sequence>MHYKSTGTATRYTYHQMTLIITTATTREMEAVLKGFNGRGRVGCVLPRQGEVCASPVNERQCLLAVTGVGPVNAAFTLGRLLGEHRNIDGVISLGIAGTFDPDAAPLGSTVLATRETWADYGLYTAQGVDPMGIGFGQTDDAVNPVWNSIELNPAPALAVLQLTPPPLCRTGGSLTVAAASGTAERACAMRQTHHALTENMEGFALALGCLRQGVPFLELRTVSNVVGSRAAHDWAVDDAFASLGQAARALFV</sequence>
<dbReference type="KEGG" id="dde:Dde_3188"/>
<feature type="domain" description="Nucleoside phosphorylase" evidence="3">
    <location>
        <begin position="19"/>
        <end position="248"/>
    </location>
</feature>
<dbReference type="SUPFAM" id="SSF53167">
    <property type="entry name" value="Purine and uridine phosphorylases"/>
    <property type="match status" value="1"/>
</dbReference>
<dbReference type="Pfam" id="PF01048">
    <property type="entry name" value="PNP_UDP_1"/>
    <property type="match status" value="1"/>
</dbReference>
<dbReference type="GO" id="GO:0008782">
    <property type="term" value="F:adenosylhomocysteine nucleosidase activity"/>
    <property type="evidence" value="ECO:0007669"/>
    <property type="project" value="TreeGrafter"/>
</dbReference>
<keyword evidence="5" id="KW-1185">Reference proteome</keyword>
<dbReference type="GO" id="GO:0009234">
    <property type="term" value="P:menaquinone biosynthetic process"/>
    <property type="evidence" value="ECO:0007669"/>
    <property type="project" value="UniProtKB-UniRule"/>
</dbReference>
<evidence type="ECO:0000256" key="2">
    <source>
        <dbReference type="NCBIfam" id="TIGR03664"/>
    </source>
</evidence>
<name>Q30WG4_OLEA2</name>
<dbReference type="Gene3D" id="3.40.50.1580">
    <property type="entry name" value="Nucleoside phosphorylase domain"/>
    <property type="match status" value="1"/>
</dbReference>
<dbReference type="PANTHER" id="PTHR46832:SF2">
    <property type="entry name" value="FUTALOSINE HYDROLASE"/>
    <property type="match status" value="1"/>
</dbReference>
<comment type="pathway">
    <text evidence="1">Quinol/quinone metabolism; menaquinone biosynthesis.</text>
</comment>
<dbReference type="GO" id="GO:0019284">
    <property type="term" value="P:L-methionine salvage from S-adenosylmethionine"/>
    <property type="evidence" value="ECO:0007669"/>
    <property type="project" value="TreeGrafter"/>
</dbReference>
<dbReference type="InterPro" id="IPR035994">
    <property type="entry name" value="Nucleoside_phosphorylase_sf"/>
</dbReference>
<dbReference type="GO" id="GO:0005829">
    <property type="term" value="C:cytosol"/>
    <property type="evidence" value="ECO:0007669"/>
    <property type="project" value="TreeGrafter"/>
</dbReference>
<protein>
    <recommendedName>
        <fullName evidence="1 2">Futalosine hydrolase</fullName>
        <shortName evidence="1">FL hydrolase</shortName>
        <ecNumber evidence="1 2">3.2.2.26</ecNumber>
    </recommendedName>
    <alternativeName>
        <fullName evidence="1">Futalosine nucleosidase</fullName>
    </alternativeName>
    <alternativeName>
        <fullName evidence="1">Menaquinone biosynthetic enzyme MqnB</fullName>
    </alternativeName>
</protein>
<gene>
    <name evidence="1" type="primary">mqnB</name>
    <name evidence="4" type="ordered locus">Dde_3188</name>
</gene>
<accession>Q30WG4</accession>
<organism evidence="4 5">
    <name type="scientific">Oleidesulfovibrio alaskensis (strain ATCC BAA-1058 / DSM 17464 / G20)</name>
    <name type="common">Desulfovibrio alaskensis</name>
    <dbReference type="NCBI Taxonomy" id="207559"/>
    <lineage>
        <taxon>Bacteria</taxon>
        <taxon>Pseudomonadati</taxon>
        <taxon>Thermodesulfobacteriota</taxon>
        <taxon>Desulfovibrionia</taxon>
        <taxon>Desulfovibrionales</taxon>
        <taxon>Desulfovibrionaceae</taxon>
        <taxon>Oleidesulfovibrio</taxon>
    </lineage>
</organism>
<proteinExistence type="inferred from homology"/>
<comment type="function">
    <text evidence="1">Catalyzes the hydrolysis of futalosine (FL) to dehypoxanthine futalosine (DHFL) and hypoxanthine, a step in the biosynthesis of menaquinone (MK, vitamin K2).</text>
</comment>
<dbReference type="Proteomes" id="UP000002710">
    <property type="component" value="Chromosome"/>
</dbReference>
<dbReference type="GO" id="GO:0009116">
    <property type="term" value="P:nucleoside metabolic process"/>
    <property type="evidence" value="ECO:0007669"/>
    <property type="project" value="InterPro"/>
</dbReference>
<comment type="catalytic activity">
    <reaction evidence="1">
        <text>futalosine + H2O = dehypoxanthine futalosine + hypoxanthine</text>
        <dbReference type="Rhea" id="RHEA:25904"/>
        <dbReference type="ChEBI" id="CHEBI:15377"/>
        <dbReference type="ChEBI" id="CHEBI:17368"/>
        <dbReference type="ChEBI" id="CHEBI:58863"/>
        <dbReference type="ChEBI" id="CHEBI:58864"/>
        <dbReference type="EC" id="3.2.2.26"/>
    </reaction>
</comment>
<evidence type="ECO:0000313" key="4">
    <source>
        <dbReference type="EMBL" id="ABB39982.1"/>
    </source>
</evidence>
<dbReference type="NCBIfam" id="TIGR03664">
    <property type="entry name" value="fut_nucase"/>
    <property type="match status" value="1"/>
</dbReference>
<keyword evidence="1" id="KW-0474">Menaquinone biosynthesis</keyword>
<evidence type="ECO:0000259" key="3">
    <source>
        <dbReference type="Pfam" id="PF01048"/>
    </source>
</evidence>